<protein>
    <submittedName>
        <fullName evidence="2">Uncharacterized protein</fullName>
    </submittedName>
</protein>
<organism evidence="2 3">
    <name type="scientific">Pelobates cultripes</name>
    <name type="common">Western spadefoot toad</name>
    <dbReference type="NCBI Taxonomy" id="61616"/>
    <lineage>
        <taxon>Eukaryota</taxon>
        <taxon>Metazoa</taxon>
        <taxon>Chordata</taxon>
        <taxon>Craniata</taxon>
        <taxon>Vertebrata</taxon>
        <taxon>Euteleostomi</taxon>
        <taxon>Amphibia</taxon>
        <taxon>Batrachia</taxon>
        <taxon>Anura</taxon>
        <taxon>Pelobatoidea</taxon>
        <taxon>Pelobatidae</taxon>
        <taxon>Pelobates</taxon>
    </lineage>
</organism>
<dbReference type="Proteomes" id="UP001295444">
    <property type="component" value="Chromosome 03"/>
</dbReference>
<dbReference type="EMBL" id="OW240914">
    <property type="protein sequence ID" value="CAH2274645.1"/>
    <property type="molecule type" value="Genomic_DNA"/>
</dbReference>
<reference evidence="2" key="1">
    <citation type="submission" date="2022-03" db="EMBL/GenBank/DDBJ databases">
        <authorList>
            <person name="Alioto T."/>
            <person name="Alioto T."/>
            <person name="Gomez Garrido J."/>
        </authorList>
    </citation>
    <scope>NUCLEOTIDE SEQUENCE</scope>
</reference>
<name>A0AAD1VZ07_PELCU</name>
<dbReference type="AlphaFoldDB" id="A0AAD1VZ07"/>
<evidence type="ECO:0000313" key="2">
    <source>
        <dbReference type="EMBL" id="CAH2274645.1"/>
    </source>
</evidence>
<proteinExistence type="predicted"/>
<keyword evidence="3" id="KW-1185">Reference proteome</keyword>
<evidence type="ECO:0000313" key="3">
    <source>
        <dbReference type="Proteomes" id="UP001295444"/>
    </source>
</evidence>
<sequence length="197" mass="22216">MDKHSKKLKTLSGESNRSIGELFTTRPKSKMAAPPDISCSSSSSEDLMDALTLYRRQQGQHLKCRLRTVVHRAFFHADLVVIQEEVSAVTDRAKVREEDISTLLQCQADSTEQIQRLQTSHTAMQDRLVTVDNARRHNLKVRGIAESVVNGELPHFAYSLPYCPSGAQNMLSLMVFINSLNPQGHQLQLPEMFFSTF</sequence>
<gene>
    <name evidence="2" type="ORF">PECUL_23A036661</name>
</gene>
<accession>A0AAD1VZ07</accession>
<feature type="region of interest" description="Disordered" evidence="1">
    <location>
        <begin position="19"/>
        <end position="41"/>
    </location>
</feature>
<evidence type="ECO:0000256" key="1">
    <source>
        <dbReference type="SAM" id="MobiDB-lite"/>
    </source>
</evidence>